<gene>
    <name evidence="2" type="primary">WBP2NL</name>
</gene>
<dbReference type="RefSeq" id="XP_045149376.1">
    <property type="nucleotide sequence ID" value="XM_045293441.1"/>
</dbReference>
<evidence type="ECO:0000313" key="1">
    <source>
        <dbReference type="Proteomes" id="UP000694863"/>
    </source>
</evidence>
<protein>
    <submittedName>
        <fullName evidence="2">Postacrosomal sheath WW domain-binding protein isoform X2</fullName>
    </submittedName>
</protein>
<keyword evidence="1" id="KW-1185">Reference proteome</keyword>
<sequence>MAVNQNHTDNHRGAVFPYGESVLKQSQDVMLSFPQKPEQYLFFNGRKRGTLFLTSYRVIFVTSHTISDLLSSFMMPLSLIRNCTVEQPYFSPNYIKGTITAMPDGGWEGQATFKLVFWSGGAIEFSHLMTQAASAGEQC</sequence>
<proteinExistence type="predicted"/>
<organism evidence="1 2">
    <name type="scientific">Echinops telfairi</name>
    <name type="common">Lesser hedgehog tenrec</name>
    <dbReference type="NCBI Taxonomy" id="9371"/>
    <lineage>
        <taxon>Eukaryota</taxon>
        <taxon>Metazoa</taxon>
        <taxon>Chordata</taxon>
        <taxon>Craniata</taxon>
        <taxon>Vertebrata</taxon>
        <taxon>Euteleostomi</taxon>
        <taxon>Mammalia</taxon>
        <taxon>Eutheria</taxon>
        <taxon>Afrotheria</taxon>
        <taxon>Tenrecidae</taxon>
        <taxon>Tenrecinae</taxon>
        <taxon>Echinops</taxon>
    </lineage>
</organism>
<reference evidence="2" key="1">
    <citation type="submission" date="2025-08" db="UniProtKB">
        <authorList>
            <consortium name="RefSeq"/>
        </authorList>
    </citation>
    <scope>IDENTIFICATION</scope>
</reference>
<name>A0AC55DCA6_ECHTE</name>
<accession>A0AC55DCA6</accession>
<dbReference type="Proteomes" id="UP000694863">
    <property type="component" value="Unplaced"/>
</dbReference>
<evidence type="ECO:0000313" key="2">
    <source>
        <dbReference type="RefSeq" id="XP_045149376.1"/>
    </source>
</evidence>